<sequence length="146" mass="16982">MKVRHLFIQNQKTYVLQFYSSLNEKRRLRNSGSDIRSSLVVVSPATEAVPKSVQNGREIEHHAEADVEADLSRARTVMEPDRRRGDHENEDDLDHLVRIRICRCRLLIMLLRRIIGRRLNRILGLLRLRIIGLLSIVGIGIHNYLK</sequence>
<organism evidence="2 3">
    <name type="scientific">Pristionchus fissidentatus</name>
    <dbReference type="NCBI Taxonomy" id="1538716"/>
    <lineage>
        <taxon>Eukaryota</taxon>
        <taxon>Metazoa</taxon>
        <taxon>Ecdysozoa</taxon>
        <taxon>Nematoda</taxon>
        <taxon>Chromadorea</taxon>
        <taxon>Rhabditida</taxon>
        <taxon>Rhabditina</taxon>
        <taxon>Diplogasteromorpha</taxon>
        <taxon>Diplogasteroidea</taxon>
        <taxon>Neodiplogasteridae</taxon>
        <taxon>Pristionchus</taxon>
    </lineage>
</organism>
<dbReference type="Proteomes" id="UP001432322">
    <property type="component" value="Unassembled WGS sequence"/>
</dbReference>
<keyword evidence="3" id="KW-1185">Reference proteome</keyword>
<keyword evidence="1" id="KW-0472">Membrane</keyword>
<evidence type="ECO:0000313" key="2">
    <source>
        <dbReference type="EMBL" id="GMT34133.1"/>
    </source>
</evidence>
<name>A0AAV5WU47_9BILA</name>
<gene>
    <name evidence="2" type="ORF">PFISCL1PPCAC_25430</name>
</gene>
<keyword evidence="1" id="KW-1133">Transmembrane helix</keyword>
<accession>A0AAV5WU47</accession>
<dbReference type="AlphaFoldDB" id="A0AAV5WU47"/>
<comment type="caution">
    <text evidence="2">The sequence shown here is derived from an EMBL/GenBank/DDBJ whole genome shotgun (WGS) entry which is preliminary data.</text>
</comment>
<proteinExistence type="predicted"/>
<reference evidence="2" key="1">
    <citation type="submission" date="2023-10" db="EMBL/GenBank/DDBJ databases">
        <title>Genome assembly of Pristionchus species.</title>
        <authorList>
            <person name="Yoshida K."/>
            <person name="Sommer R.J."/>
        </authorList>
    </citation>
    <scope>NUCLEOTIDE SEQUENCE</scope>
    <source>
        <strain evidence="2">RS5133</strain>
    </source>
</reference>
<feature type="non-terminal residue" evidence="2">
    <location>
        <position position="146"/>
    </location>
</feature>
<protein>
    <submittedName>
        <fullName evidence="2">Uncharacterized protein</fullName>
    </submittedName>
</protein>
<keyword evidence="1" id="KW-0812">Transmembrane</keyword>
<evidence type="ECO:0000313" key="3">
    <source>
        <dbReference type="Proteomes" id="UP001432322"/>
    </source>
</evidence>
<feature type="transmembrane region" description="Helical" evidence="1">
    <location>
        <begin position="122"/>
        <end position="145"/>
    </location>
</feature>
<evidence type="ECO:0000256" key="1">
    <source>
        <dbReference type="SAM" id="Phobius"/>
    </source>
</evidence>
<dbReference type="EMBL" id="BTSY01000006">
    <property type="protein sequence ID" value="GMT34133.1"/>
    <property type="molecule type" value="Genomic_DNA"/>
</dbReference>